<sequence length="204" mass="24170">MTNQLCLQEQCGRLYKKIVRQIACYETTTTDEKKWIEWGFSITTKAWLYIQETVQGYQFTDQEEEIGFYKTLKPKFIALMDFFTLLYRSVLFQPEDTTGKKEYWKSELTTCKNFLLKHKTFCRYYEQGNCSMDPVYFVQENNQHPLIFGINENKRAENTSYSYLLARVLSIRKYQRYVSKKLNEGAAGNLHFPEVSAALLQARN</sequence>
<protein>
    <submittedName>
        <fullName evidence="1">Uncharacterized protein</fullName>
    </submittedName>
</protein>
<dbReference type="EMBL" id="LVYD01000043">
    <property type="protein sequence ID" value="OQP64059.1"/>
    <property type="molecule type" value="Genomic_DNA"/>
</dbReference>
<dbReference type="AlphaFoldDB" id="A0A1V9G0B2"/>
<name>A0A1V9G0B2_9BACT</name>
<dbReference type="RefSeq" id="WP_081147240.1">
    <property type="nucleotide sequence ID" value="NZ_LVYD01000043.1"/>
</dbReference>
<evidence type="ECO:0000313" key="1">
    <source>
        <dbReference type="EMBL" id="OQP64059.1"/>
    </source>
</evidence>
<evidence type="ECO:0000313" key="2">
    <source>
        <dbReference type="Proteomes" id="UP000192796"/>
    </source>
</evidence>
<dbReference type="Proteomes" id="UP000192796">
    <property type="component" value="Unassembled WGS sequence"/>
</dbReference>
<keyword evidence="2" id="KW-1185">Reference proteome</keyword>
<gene>
    <name evidence="1" type="ORF">A3860_21860</name>
</gene>
<reference evidence="1 2" key="1">
    <citation type="submission" date="2016-03" db="EMBL/GenBank/DDBJ databases">
        <title>Niastella vici sp. nov., isolated from farmland soil.</title>
        <authorList>
            <person name="Chen L."/>
            <person name="Wang D."/>
            <person name="Yang S."/>
            <person name="Wang G."/>
        </authorList>
    </citation>
    <scope>NUCLEOTIDE SEQUENCE [LARGE SCALE GENOMIC DNA]</scope>
    <source>
        <strain evidence="1 2">DJ57</strain>
    </source>
</reference>
<proteinExistence type="predicted"/>
<dbReference type="InterPro" id="IPR018534">
    <property type="entry name" value="Tet_reg_excision_RteC"/>
</dbReference>
<comment type="caution">
    <text evidence="1">The sequence shown here is derived from an EMBL/GenBank/DDBJ whole genome shotgun (WGS) entry which is preliminary data.</text>
</comment>
<dbReference type="OrthoDB" id="790983at2"/>
<dbReference type="Pfam" id="PF09357">
    <property type="entry name" value="RteC"/>
    <property type="match status" value="1"/>
</dbReference>
<organism evidence="1 2">
    <name type="scientific">Niastella vici</name>
    <dbReference type="NCBI Taxonomy" id="1703345"/>
    <lineage>
        <taxon>Bacteria</taxon>
        <taxon>Pseudomonadati</taxon>
        <taxon>Bacteroidota</taxon>
        <taxon>Chitinophagia</taxon>
        <taxon>Chitinophagales</taxon>
        <taxon>Chitinophagaceae</taxon>
        <taxon>Niastella</taxon>
    </lineage>
</organism>
<dbReference type="STRING" id="1703345.A3860_21860"/>
<accession>A0A1V9G0B2</accession>